<dbReference type="EMBL" id="KV744916">
    <property type="protein sequence ID" value="OCK81568.1"/>
    <property type="molecule type" value="Genomic_DNA"/>
</dbReference>
<reference evidence="2 3" key="1">
    <citation type="journal article" date="2016" name="Nat. Commun.">
        <title>Ectomycorrhizal ecology is imprinted in the genome of the dominant symbiotic fungus Cenococcum geophilum.</title>
        <authorList>
            <consortium name="DOE Joint Genome Institute"/>
            <person name="Peter M."/>
            <person name="Kohler A."/>
            <person name="Ohm R.A."/>
            <person name="Kuo A."/>
            <person name="Krutzmann J."/>
            <person name="Morin E."/>
            <person name="Arend M."/>
            <person name="Barry K.W."/>
            <person name="Binder M."/>
            <person name="Choi C."/>
            <person name="Clum A."/>
            <person name="Copeland A."/>
            <person name="Grisel N."/>
            <person name="Haridas S."/>
            <person name="Kipfer T."/>
            <person name="LaButti K."/>
            <person name="Lindquist E."/>
            <person name="Lipzen A."/>
            <person name="Maire R."/>
            <person name="Meier B."/>
            <person name="Mihaltcheva S."/>
            <person name="Molinier V."/>
            <person name="Murat C."/>
            <person name="Poggeler S."/>
            <person name="Quandt C.A."/>
            <person name="Sperisen C."/>
            <person name="Tritt A."/>
            <person name="Tisserant E."/>
            <person name="Crous P.W."/>
            <person name="Henrissat B."/>
            <person name="Nehls U."/>
            <person name="Egli S."/>
            <person name="Spatafora J.W."/>
            <person name="Grigoriev I.V."/>
            <person name="Martin F.M."/>
        </authorList>
    </citation>
    <scope>NUCLEOTIDE SEQUENCE [LARGE SCALE GENOMIC DNA]</scope>
    <source>
        <strain evidence="2 3">CBS 459.81</strain>
    </source>
</reference>
<dbReference type="OrthoDB" id="5427664at2759"/>
<feature type="transmembrane region" description="Helical" evidence="1">
    <location>
        <begin position="23"/>
        <end position="40"/>
    </location>
</feature>
<feature type="transmembrane region" description="Helical" evidence="1">
    <location>
        <begin position="123"/>
        <end position="143"/>
    </location>
</feature>
<feature type="transmembrane region" description="Helical" evidence="1">
    <location>
        <begin position="443"/>
        <end position="467"/>
    </location>
</feature>
<feature type="transmembrane region" description="Helical" evidence="1">
    <location>
        <begin position="66"/>
        <end position="88"/>
    </location>
</feature>
<sequence length="529" mass="56647">MGLTGYALLVTTFMYAGQHKLDLFHALCIFHLVGLVGISVKGSPIRDLIDDYEDYDADDKDPVAQFVYAILYYSGLLGYFAFMIYIFATSPRFGPNPECNLQVQYVFFGINIPATNPVLRGLFLANFCLLIIVIPISLLWNNFKKEIMKGIMKVFKEEKADDGKKGFKMIGEVAGRVYIVIMTELILRRNNTTGDSNDWGFGQILAMLMLIGPTIELIAGSVGEVAGINLPLGSSANFCADSGGISRNDLTRFLLQRRYPPESISTVADTLGAIIRVLVCAVDLAFCAAAGAAAAATGAHANGDTVTAYIVQTGALGGVIASGILGVCIFMFKTASSITKTIFQLAVLPIGTAFAVALAIGNRIFGETPNAILIGAVAAGGPLFYGSTWNPPGGPNRSILIFALKPYLVVIFACTGFGFDALAGYTFAKVAENHGFYICKGHAAAAAGVVYSVLVWILHVPQTFLWMHMSGSLQTIKAARWGRAVKDTGKSLLTIPYARGSHIDLYQVGWGGGLEREKAVNTASHKQLG</sequence>
<evidence type="ECO:0000256" key="1">
    <source>
        <dbReference type="SAM" id="Phobius"/>
    </source>
</evidence>
<accession>A0A8E2EDG6</accession>
<keyword evidence="1" id="KW-1133">Transmembrane helix</keyword>
<keyword evidence="1" id="KW-0812">Transmembrane</keyword>
<feature type="transmembrane region" description="Helical" evidence="1">
    <location>
        <begin position="273"/>
        <end position="296"/>
    </location>
</feature>
<organism evidence="2 3">
    <name type="scientific">Lepidopterella palustris CBS 459.81</name>
    <dbReference type="NCBI Taxonomy" id="1314670"/>
    <lineage>
        <taxon>Eukaryota</taxon>
        <taxon>Fungi</taxon>
        <taxon>Dikarya</taxon>
        <taxon>Ascomycota</taxon>
        <taxon>Pezizomycotina</taxon>
        <taxon>Dothideomycetes</taxon>
        <taxon>Pleosporomycetidae</taxon>
        <taxon>Mytilinidiales</taxon>
        <taxon>Argynnaceae</taxon>
        <taxon>Lepidopterella</taxon>
    </lineage>
</organism>
<feature type="transmembrane region" description="Helical" evidence="1">
    <location>
        <begin position="342"/>
        <end position="365"/>
    </location>
</feature>
<dbReference type="AlphaFoldDB" id="A0A8E2EDG6"/>
<keyword evidence="3" id="KW-1185">Reference proteome</keyword>
<keyword evidence="1" id="KW-0472">Membrane</keyword>
<proteinExistence type="predicted"/>
<name>A0A8E2EDG6_9PEZI</name>
<feature type="transmembrane region" description="Helical" evidence="1">
    <location>
        <begin position="308"/>
        <end position="330"/>
    </location>
</feature>
<evidence type="ECO:0000313" key="2">
    <source>
        <dbReference type="EMBL" id="OCK81568.1"/>
    </source>
</evidence>
<feature type="transmembrane region" description="Helical" evidence="1">
    <location>
        <begin position="371"/>
        <end position="387"/>
    </location>
</feature>
<evidence type="ECO:0000313" key="3">
    <source>
        <dbReference type="Proteomes" id="UP000250266"/>
    </source>
</evidence>
<dbReference type="Proteomes" id="UP000250266">
    <property type="component" value="Unassembled WGS sequence"/>
</dbReference>
<gene>
    <name evidence="2" type="ORF">K432DRAFT_392041</name>
</gene>
<feature type="transmembrane region" description="Helical" evidence="1">
    <location>
        <begin position="399"/>
        <end position="423"/>
    </location>
</feature>
<protein>
    <submittedName>
        <fullName evidence="2">Uncharacterized protein</fullName>
    </submittedName>
</protein>